<gene>
    <name evidence="2" type="ORF">BU16DRAFT_542074</name>
</gene>
<keyword evidence="3" id="KW-1185">Reference proteome</keyword>
<feature type="transmembrane region" description="Helical" evidence="1">
    <location>
        <begin position="23"/>
        <end position="43"/>
    </location>
</feature>
<feature type="transmembrane region" description="Helical" evidence="1">
    <location>
        <begin position="118"/>
        <end position="137"/>
    </location>
</feature>
<feature type="transmembrane region" description="Helical" evidence="1">
    <location>
        <begin position="164"/>
        <end position="184"/>
    </location>
</feature>
<reference evidence="2" key="1">
    <citation type="journal article" date="2020" name="Stud. Mycol.">
        <title>101 Dothideomycetes genomes: a test case for predicting lifestyles and emergence of pathogens.</title>
        <authorList>
            <person name="Haridas S."/>
            <person name="Albert R."/>
            <person name="Binder M."/>
            <person name="Bloem J."/>
            <person name="Labutti K."/>
            <person name="Salamov A."/>
            <person name="Andreopoulos B."/>
            <person name="Baker S."/>
            <person name="Barry K."/>
            <person name="Bills G."/>
            <person name="Bluhm B."/>
            <person name="Cannon C."/>
            <person name="Castanera R."/>
            <person name="Culley D."/>
            <person name="Daum C."/>
            <person name="Ezra D."/>
            <person name="Gonzalez J."/>
            <person name="Henrissat B."/>
            <person name="Kuo A."/>
            <person name="Liang C."/>
            <person name="Lipzen A."/>
            <person name="Lutzoni F."/>
            <person name="Magnuson J."/>
            <person name="Mondo S."/>
            <person name="Nolan M."/>
            <person name="Ohm R."/>
            <person name="Pangilinan J."/>
            <person name="Park H.-J."/>
            <person name="Ramirez L."/>
            <person name="Alfaro M."/>
            <person name="Sun H."/>
            <person name="Tritt A."/>
            <person name="Yoshinaga Y."/>
            <person name="Zwiers L.-H."/>
            <person name="Turgeon B."/>
            <person name="Goodwin S."/>
            <person name="Spatafora J."/>
            <person name="Crous P."/>
            <person name="Grigoriev I."/>
        </authorList>
    </citation>
    <scope>NUCLEOTIDE SEQUENCE</scope>
    <source>
        <strain evidence="2">CBS 269.34</strain>
    </source>
</reference>
<evidence type="ECO:0000313" key="2">
    <source>
        <dbReference type="EMBL" id="KAF2492157.1"/>
    </source>
</evidence>
<keyword evidence="1" id="KW-1133">Transmembrane helix</keyword>
<sequence>MSLVRTNHHCKLADDPDLTGPGVRLSVVIPVLLILALSFIWTIPRARTKRSTIAKIEDAVSKLNALQVAAAIVMLSIALSKRESKDWFHVHFILNTAGLSGWSTVLTAIVVPDYFTETVFQIPVIVAYFVLAILVMVDYQTQLTSAIAEKPECYPQSLAHERYWPMWILWTVGISLCIAVSVCNRESWSPAQRRYWNFDIKTWRTLPILVLLAIPTIGIGAGLYVSFWIYPWLEPLLAQSEDAWTVGQIMPLGFVVAGSVATLWQAFGLDGMVTLSLQER</sequence>
<dbReference type="Proteomes" id="UP000799750">
    <property type="component" value="Unassembled WGS sequence"/>
</dbReference>
<evidence type="ECO:0000313" key="3">
    <source>
        <dbReference type="Proteomes" id="UP000799750"/>
    </source>
</evidence>
<dbReference type="EMBL" id="MU004194">
    <property type="protein sequence ID" value="KAF2492157.1"/>
    <property type="molecule type" value="Genomic_DNA"/>
</dbReference>
<dbReference type="OrthoDB" id="3909783at2759"/>
<keyword evidence="1" id="KW-0472">Membrane</keyword>
<feature type="transmembrane region" description="Helical" evidence="1">
    <location>
        <begin position="205"/>
        <end position="229"/>
    </location>
</feature>
<organism evidence="2 3">
    <name type="scientific">Lophium mytilinum</name>
    <dbReference type="NCBI Taxonomy" id="390894"/>
    <lineage>
        <taxon>Eukaryota</taxon>
        <taxon>Fungi</taxon>
        <taxon>Dikarya</taxon>
        <taxon>Ascomycota</taxon>
        <taxon>Pezizomycotina</taxon>
        <taxon>Dothideomycetes</taxon>
        <taxon>Pleosporomycetidae</taxon>
        <taxon>Mytilinidiales</taxon>
        <taxon>Mytilinidiaceae</taxon>
        <taxon>Lophium</taxon>
    </lineage>
</organism>
<name>A0A6A6QML4_9PEZI</name>
<feature type="transmembrane region" description="Helical" evidence="1">
    <location>
        <begin position="92"/>
        <end position="111"/>
    </location>
</feature>
<feature type="transmembrane region" description="Helical" evidence="1">
    <location>
        <begin position="63"/>
        <end position="80"/>
    </location>
</feature>
<keyword evidence="1" id="KW-0812">Transmembrane</keyword>
<accession>A0A6A6QML4</accession>
<dbReference type="AlphaFoldDB" id="A0A6A6QML4"/>
<evidence type="ECO:0000256" key="1">
    <source>
        <dbReference type="SAM" id="Phobius"/>
    </source>
</evidence>
<protein>
    <submittedName>
        <fullName evidence="2">Uncharacterized protein</fullName>
    </submittedName>
</protein>
<feature type="transmembrane region" description="Helical" evidence="1">
    <location>
        <begin position="249"/>
        <end position="267"/>
    </location>
</feature>
<proteinExistence type="predicted"/>